<sequence length="268" mass="28855">MSTATSAPGGTGASTTDPIVRIIDLHKNFGPVEVLKGVDLEVRRGQVVVILGRSGSGKSTMLRCVNHLERPSSGTVIVDGEVIGYRIKGDKLHELPPAAIAKQRTKTGMVFQSYNLFPHMTVMENLIEAPRRVKGVDKATAMEDALQALEEVGMAHKADVYPSTLSGGQQQRVAIARALVMKPSVMLFDEPTSALDPELVGEVLNVMKRLATSGMTMIVVTHEIGFARSVADEVVFMSEGRLVENGPPSQVIDAPVHESTRTFIDSIL</sequence>
<evidence type="ECO:0000313" key="10">
    <source>
        <dbReference type="EMBL" id="MPY38725.1"/>
    </source>
</evidence>
<dbReference type="CDD" id="cd03262">
    <property type="entry name" value="ABC_HisP_GlnQ"/>
    <property type="match status" value="1"/>
</dbReference>
<dbReference type="RefSeq" id="WP_152779595.1">
    <property type="nucleotide sequence ID" value="NZ_BAABEQ010000086.1"/>
</dbReference>
<proteinExistence type="predicted"/>
<dbReference type="InterPro" id="IPR050086">
    <property type="entry name" value="MetN_ABC_transporter-like"/>
</dbReference>
<feature type="domain" description="ABC transporter" evidence="9">
    <location>
        <begin position="20"/>
        <end position="264"/>
    </location>
</feature>
<keyword evidence="6" id="KW-0472">Membrane</keyword>
<keyword evidence="4" id="KW-0547">Nucleotide-binding</keyword>
<evidence type="ECO:0000256" key="5">
    <source>
        <dbReference type="ARBA" id="ARBA00022840"/>
    </source>
</evidence>
<dbReference type="EC" id="7.4.2.1" evidence="7"/>
<evidence type="ECO:0000256" key="1">
    <source>
        <dbReference type="ARBA" id="ARBA00004202"/>
    </source>
</evidence>
<dbReference type="GO" id="GO:0005886">
    <property type="term" value="C:plasma membrane"/>
    <property type="evidence" value="ECO:0007669"/>
    <property type="project" value="UniProtKB-SubCell"/>
</dbReference>
<dbReference type="SMART" id="SM00382">
    <property type="entry name" value="AAA"/>
    <property type="match status" value="1"/>
</dbReference>
<name>A0A5N8VXR4_9ACTN</name>
<evidence type="ECO:0000259" key="9">
    <source>
        <dbReference type="PROSITE" id="PS50893"/>
    </source>
</evidence>
<comment type="caution">
    <text evidence="10">The sequence shown here is derived from an EMBL/GenBank/DDBJ whole genome shotgun (WGS) entry which is preliminary data.</text>
</comment>
<dbReference type="Proteomes" id="UP000326979">
    <property type="component" value="Unassembled WGS sequence"/>
</dbReference>
<organism evidence="10 11">
    <name type="scientific">Streptomyces phyllanthi</name>
    <dbReference type="NCBI Taxonomy" id="1803180"/>
    <lineage>
        <taxon>Bacteria</taxon>
        <taxon>Bacillati</taxon>
        <taxon>Actinomycetota</taxon>
        <taxon>Actinomycetes</taxon>
        <taxon>Kitasatosporales</taxon>
        <taxon>Streptomycetaceae</taxon>
        <taxon>Streptomyces</taxon>
    </lineage>
</organism>
<protein>
    <recommendedName>
        <fullName evidence="7">ABC-type polar-amino-acid transporter</fullName>
        <ecNumber evidence="7">7.4.2.1</ecNumber>
    </recommendedName>
</protein>
<comment type="subcellular location">
    <subcellularLocation>
        <location evidence="1">Cell membrane</location>
        <topology evidence="1">Peripheral membrane protein</topology>
    </subcellularLocation>
</comment>
<dbReference type="InterPro" id="IPR003439">
    <property type="entry name" value="ABC_transporter-like_ATP-bd"/>
</dbReference>
<reference evidence="10 11" key="1">
    <citation type="submission" date="2019-07" db="EMBL/GenBank/DDBJ databases">
        <title>New species of Amycolatopsis and Streptomyces.</title>
        <authorList>
            <person name="Duangmal K."/>
            <person name="Teo W.F.A."/>
            <person name="Lipun K."/>
        </authorList>
    </citation>
    <scope>NUCLEOTIDE SEQUENCE [LARGE SCALE GENOMIC DNA]</scope>
    <source>
        <strain evidence="10 11">TISTR 2346</strain>
    </source>
</reference>
<dbReference type="InterPro" id="IPR003593">
    <property type="entry name" value="AAA+_ATPase"/>
</dbReference>
<keyword evidence="2" id="KW-0813">Transport</keyword>
<dbReference type="PROSITE" id="PS50893">
    <property type="entry name" value="ABC_TRANSPORTER_2"/>
    <property type="match status" value="1"/>
</dbReference>
<dbReference type="InterPro" id="IPR017871">
    <property type="entry name" value="ABC_transporter-like_CS"/>
</dbReference>
<evidence type="ECO:0000256" key="7">
    <source>
        <dbReference type="ARBA" id="ARBA00038850"/>
    </source>
</evidence>
<dbReference type="InterPro" id="IPR030679">
    <property type="entry name" value="ABC_ATPase_HisP-typ"/>
</dbReference>
<dbReference type="Pfam" id="PF00005">
    <property type="entry name" value="ABC_tran"/>
    <property type="match status" value="1"/>
</dbReference>
<dbReference type="PROSITE" id="PS00211">
    <property type="entry name" value="ABC_TRANSPORTER_1"/>
    <property type="match status" value="1"/>
</dbReference>
<evidence type="ECO:0000256" key="6">
    <source>
        <dbReference type="ARBA" id="ARBA00023136"/>
    </source>
</evidence>
<keyword evidence="5 10" id="KW-0067">ATP-binding</keyword>
<dbReference type="PANTHER" id="PTHR43166">
    <property type="entry name" value="AMINO ACID IMPORT ATP-BINDING PROTEIN"/>
    <property type="match status" value="1"/>
</dbReference>
<dbReference type="AlphaFoldDB" id="A0A5N8VXR4"/>
<dbReference type="GO" id="GO:0005524">
    <property type="term" value="F:ATP binding"/>
    <property type="evidence" value="ECO:0007669"/>
    <property type="project" value="UniProtKB-KW"/>
</dbReference>
<evidence type="ECO:0000256" key="8">
    <source>
        <dbReference type="ARBA" id="ARBA00047624"/>
    </source>
</evidence>
<accession>A0A5N8VXR4</accession>
<gene>
    <name evidence="10" type="ORF">FNH04_01755</name>
</gene>
<evidence type="ECO:0000313" key="11">
    <source>
        <dbReference type="Proteomes" id="UP000326979"/>
    </source>
</evidence>
<dbReference type="FunFam" id="3.40.50.300:FF:000020">
    <property type="entry name" value="Amino acid ABC transporter ATP-binding component"/>
    <property type="match status" value="1"/>
</dbReference>
<dbReference type="SUPFAM" id="SSF52540">
    <property type="entry name" value="P-loop containing nucleoside triphosphate hydrolases"/>
    <property type="match status" value="1"/>
</dbReference>
<dbReference type="PIRSF" id="PIRSF039085">
    <property type="entry name" value="ABC_ATPase_HisP"/>
    <property type="match status" value="1"/>
</dbReference>
<dbReference type="Gene3D" id="3.40.50.300">
    <property type="entry name" value="P-loop containing nucleotide triphosphate hydrolases"/>
    <property type="match status" value="1"/>
</dbReference>
<evidence type="ECO:0000256" key="3">
    <source>
        <dbReference type="ARBA" id="ARBA00022475"/>
    </source>
</evidence>
<dbReference type="PANTHER" id="PTHR43166:SF35">
    <property type="entry name" value="L-CYSTINE IMPORT ATP-BINDING PROTEIN TCYN"/>
    <property type="match status" value="1"/>
</dbReference>
<dbReference type="GO" id="GO:0015426">
    <property type="term" value="F:ATPase-coupled polar amino acid-transporter activity"/>
    <property type="evidence" value="ECO:0007669"/>
    <property type="project" value="UniProtKB-EC"/>
</dbReference>
<dbReference type="InterPro" id="IPR027417">
    <property type="entry name" value="P-loop_NTPase"/>
</dbReference>
<keyword evidence="3" id="KW-1003">Cell membrane</keyword>
<dbReference type="EMBL" id="VJZE01000005">
    <property type="protein sequence ID" value="MPY38725.1"/>
    <property type="molecule type" value="Genomic_DNA"/>
</dbReference>
<dbReference type="GO" id="GO:0016887">
    <property type="term" value="F:ATP hydrolysis activity"/>
    <property type="evidence" value="ECO:0007669"/>
    <property type="project" value="InterPro"/>
</dbReference>
<comment type="catalytic activity">
    <reaction evidence="8">
        <text>a polar amino acid(out) + ATP + H2O = a polar amino acid(in) + ADP + phosphate + H(+)</text>
        <dbReference type="Rhea" id="RHEA:14673"/>
        <dbReference type="ChEBI" id="CHEBI:15377"/>
        <dbReference type="ChEBI" id="CHEBI:15378"/>
        <dbReference type="ChEBI" id="CHEBI:30616"/>
        <dbReference type="ChEBI" id="CHEBI:43474"/>
        <dbReference type="ChEBI" id="CHEBI:62031"/>
        <dbReference type="ChEBI" id="CHEBI:456216"/>
        <dbReference type="EC" id="7.4.2.1"/>
    </reaction>
    <physiologicalReaction direction="left-to-right" evidence="8">
        <dbReference type="Rhea" id="RHEA:14674"/>
    </physiologicalReaction>
</comment>
<keyword evidence="11" id="KW-1185">Reference proteome</keyword>
<dbReference type="OrthoDB" id="3190580at2"/>
<evidence type="ECO:0000256" key="4">
    <source>
        <dbReference type="ARBA" id="ARBA00022741"/>
    </source>
</evidence>
<evidence type="ECO:0000256" key="2">
    <source>
        <dbReference type="ARBA" id="ARBA00022448"/>
    </source>
</evidence>